<organism evidence="1 2">
    <name type="scientific">Ulvibacter litoralis</name>
    <dbReference type="NCBI Taxonomy" id="227084"/>
    <lineage>
        <taxon>Bacteria</taxon>
        <taxon>Pseudomonadati</taxon>
        <taxon>Bacteroidota</taxon>
        <taxon>Flavobacteriia</taxon>
        <taxon>Flavobacteriales</taxon>
        <taxon>Flavobacteriaceae</taxon>
        <taxon>Ulvibacter</taxon>
    </lineage>
</organism>
<dbReference type="RefSeq" id="WP_093142808.1">
    <property type="nucleotide sequence ID" value="NZ_BMWO01000002.1"/>
</dbReference>
<dbReference type="Proteomes" id="UP000199321">
    <property type="component" value="Unassembled WGS sequence"/>
</dbReference>
<sequence length="245" mass="27138">MKYPQIKTGFPLGKLTVSTLLFLIISVQTFSQVGINTTEPMATLDVNGDLRIRQLDEESGSHVLSINSEGKVSKFKAFLLYDADETVATQSVSEFIVGQNTVDNLDLGLQISVTIPANTESKVIINYSVPMGTAVGQNPGKTYIGIKFTKDGTEQPQGSRKFTLIPVEYDSTNNISSMGTITNTYIENFTSHHEDRIIVYELKGYIEQHDPGGSDMKLYKFNMWSNGSDNYNWGKGSIAYQTYAK</sequence>
<dbReference type="EMBL" id="FNBA01000002">
    <property type="protein sequence ID" value="SDE71709.1"/>
    <property type="molecule type" value="Genomic_DNA"/>
</dbReference>
<evidence type="ECO:0000313" key="2">
    <source>
        <dbReference type="Proteomes" id="UP000199321"/>
    </source>
</evidence>
<accession>A0A1G7F767</accession>
<dbReference type="AlphaFoldDB" id="A0A1G7F767"/>
<evidence type="ECO:0000313" key="1">
    <source>
        <dbReference type="EMBL" id="SDE71709.1"/>
    </source>
</evidence>
<keyword evidence="2" id="KW-1185">Reference proteome</keyword>
<protein>
    <submittedName>
        <fullName evidence="1">Uncharacterized protein</fullName>
    </submittedName>
</protein>
<dbReference type="STRING" id="227084.SAMN05421855_102377"/>
<name>A0A1G7F767_9FLAO</name>
<reference evidence="1 2" key="1">
    <citation type="submission" date="2016-10" db="EMBL/GenBank/DDBJ databases">
        <authorList>
            <person name="de Groot N.N."/>
        </authorList>
    </citation>
    <scope>NUCLEOTIDE SEQUENCE [LARGE SCALE GENOMIC DNA]</scope>
    <source>
        <strain evidence="1 2">DSM 16195</strain>
    </source>
</reference>
<gene>
    <name evidence="1" type="ORF">SAMN05421855_102377</name>
</gene>
<dbReference type="OrthoDB" id="1231337at2"/>
<proteinExistence type="predicted"/>